<dbReference type="AlphaFoldDB" id="A0A897NU18"/>
<proteinExistence type="predicted"/>
<dbReference type="InterPro" id="IPR036397">
    <property type="entry name" value="RNaseH_sf"/>
</dbReference>
<keyword evidence="2" id="KW-1185">Reference proteome</keyword>
<dbReference type="GeneID" id="68859516"/>
<sequence>MTQLTQRAFDIETTGFNAMDAVTVVGFERELGYQVFVQTGDRPPGDVATAVQQRTEEHVQVDTHRTEGELLTAVAIFVSEQLSPADVLLVAYNGETWQGGFDLPFLRTRLAAYDIAWPFVDVPYADLLPLVKTLFNTTADGETGADLVTAYDVLCDGDAGAYDPFAESSEAVTAFEAGQYADVAMHNVADILRTEALSSLTQRYCSKSDFDLKSLTATIDA</sequence>
<gene>
    <name evidence="1" type="ORF">HSEST_3138</name>
</gene>
<dbReference type="EMBL" id="CP064792">
    <property type="protein sequence ID" value="QSG16402.1"/>
    <property type="molecule type" value="Genomic_DNA"/>
</dbReference>
<dbReference type="InterPro" id="IPR012337">
    <property type="entry name" value="RNaseH-like_sf"/>
</dbReference>
<protein>
    <submittedName>
        <fullName evidence="1">Uncharacterized protein</fullName>
    </submittedName>
</protein>
<dbReference type="GO" id="GO:0003676">
    <property type="term" value="F:nucleic acid binding"/>
    <property type="evidence" value="ECO:0007669"/>
    <property type="project" value="InterPro"/>
</dbReference>
<evidence type="ECO:0000313" key="2">
    <source>
        <dbReference type="Proteomes" id="UP000663292"/>
    </source>
</evidence>
<dbReference type="SUPFAM" id="SSF53098">
    <property type="entry name" value="Ribonuclease H-like"/>
    <property type="match status" value="1"/>
</dbReference>
<dbReference type="Proteomes" id="UP000663292">
    <property type="component" value="Plasmid pHSR-Est01"/>
</dbReference>
<geneLocation type="plasmid" evidence="1 2">
    <name>pHSR-Est01</name>
</geneLocation>
<organism evidence="1 2">
    <name type="scientific">Halapricum desulfuricans</name>
    <dbReference type="NCBI Taxonomy" id="2841257"/>
    <lineage>
        <taxon>Archaea</taxon>
        <taxon>Methanobacteriati</taxon>
        <taxon>Methanobacteriota</taxon>
        <taxon>Stenosarchaea group</taxon>
        <taxon>Halobacteria</taxon>
        <taxon>Halobacteriales</taxon>
        <taxon>Haloarculaceae</taxon>
        <taxon>Halapricum</taxon>
    </lineage>
</organism>
<dbReference type="RefSeq" id="WP_229123060.1">
    <property type="nucleotide sequence ID" value="NZ_CP064792.1"/>
</dbReference>
<keyword evidence="1" id="KW-0614">Plasmid</keyword>
<dbReference type="Gene3D" id="3.30.420.10">
    <property type="entry name" value="Ribonuclease H-like superfamily/Ribonuclease H"/>
    <property type="match status" value="1"/>
</dbReference>
<name>A0A897NU18_9EURY</name>
<accession>A0A897NU18</accession>
<evidence type="ECO:0000313" key="1">
    <source>
        <dbReference type="EMBL" id="QSG16402.1"/>
    </source>
</evidence>
<reference evidence="1 2" key="1">
    <citation type="submission" date="2020-11" db="EMBL/GenBank/DDBJ databases">
        <title>Carbohydrate-dependent, anaerobic sulfur respiration: A novel catabolism in halophilic archaea.</title>
        <authorList>
            <person name="Sorokin D.Y."/>
            <person name="Messina E."/>
            <person name="Smedile F."/>
            <person name="La Cono V."/>
            <person name="Hallsworth J.E."/>
            <person name="Yakimov M.M."/>
        </authorList>
    </citation>
    <scope>NUCLEOTIDE SEQUENCE [LARGE SCALE GENOMIC DNA]</scope>
    <source>
        <strain evidence="1 2">HSR-Est</strain>
        <plasmid evidence="1 2">pHSR-Est01</plasmid>
    </source>
</reference>